<organism evidence="3 4">
    <name type="scientific">Phaedon cochleariae</name>
    <name type="common">Mustard beetle</name>
    <dbReference type="NCBI Taxonomy" id="80249"/>
    <lineage>
        <taxon>Eukaryota</taxon>
        <taxon>Metazoa</taxon>
        <taxon>Ecdysozoa</taxon>
        <taxon>Arthropoda</taxon>
        <taxon>Hexapoda</taxon>
        <taxon>Insecta</taxon>
        <taxon>Pterygota</taxon>
        <taxon>Neoptera</taxon>
        <taxon>Endopterygota</taxon>
        <taxon>Coleoptera</taxon>
        <taxon>Polyphaga</taxon>
        <taxon>Cucujiformia</taxon>
        <taxon>Chrysomeloidea</taxon>
        <taxon>Chrysomelidae</taxon>
        <taxon>Chrysomelinae</taxon>
        <taxon>Chrysomelini</taxon>
        <taxon>Phaedon</taxon>
    </lineage>
</organism>
<dbReference type="GO" id="GO:0010506">
    <property type="term" value="P:regulation of autophagy"/>
    <property type="evidence" value="ECO:0007669"/>
    <property type="project" value="InterPro"/>
</dbReference>
<dbReference type="EMBL" id="OU896714">
    <property type="protein sequence ID" value="CAG9824494.1"/>
    <property type="molecule type" value="Genomic_DNA"/>
</dbReference>
<dbReference type="SUPFAM" id="SSF69322">
    <property type="entry name" value="Tricorn protease domain 2"/>
    <property type="match status" value="1"/>
</dbReference>
<evidence type="ECO:0000259" key="1">
    <source>
        <dbReference type="Pfam" id="PF07035"/>
    </source>
</evidence>
<reference evidence="3" key="2">
    <citation type="submission" date="2022-10" db="EMBL/GenBank/DDBJ databases">
        <authorList>
            <consortium name="ENA_rothamsted_submissions"/>
            <consortium name="culmorum"/>
            <person name="King R."/>
        </authorList>
    </citation>
    <scope>NUCLEOTIDE SEQUENCE</scope>
</reference>
<name>A0A9N9X575_PHACE</name>
<dbReference type="Proteomes" id="UP001153737">
    <property type="component" value="Chromosome 8"/>
</dbReference>
<evidence type="ECO:0000313" key="3">
    <source>
        <dbReference type="EMBL" id="CAG9824494.1"/>
    </source>
</evidence>
<dbReference type="OrthoDB" id="26384at2759"/>
<dbReference type="Pfam" id="PF21029">
    <property type="entry name" value="RMC1_N"/>
    <property type="match status" value="1"/>
</dbReference>
<keyword evidence="4" id="KW-1185">Reference proteome</keyword>
<dbReference type="Pfam" id="PF07035">
    <property type="entry name" value="RMC1_C"/>
    <property type="match status" value="1"/>
</dbReference>
<dbReference type="GO" id="GO:0035658">
    <property type="term" value="C:Mon1-Ccz1 complex"/>
    <property type="evidence" value="ECO:0007669"/>
    <property type="project" value="InterPro"/>
</dbReference>
<dbReference type="PANTHER" id="PTHR12897:SF4">
    <property type="entry name" value="REGULATOR OF MON1-CCZ1 COMPLEX"/>
    <property type="match status" value="1"/>
</dbReference>
<feature type="domain" description="Mic1" evidence="1">
    <location>
        <begin position="377"/>
        <end position="600"/>
    </location>
</feature>
<protein>
    <recommendedName>
        <fullName evidence="5">Mic1 domain-containing protein</fullName>
    </recommendedName>
</protein>
<evidence type="ECO:0008006" key="5">
    <source>
        <dbReference type="Google" id="ProtNLM"/>
    </source>
</evidence>
<feature type="domain" description="Regulator of MON1-CCZ1 complex N-terminal" evidence="2">
    <location>
        <begin position="33"/>
        <end position="151"/>
    </location>
</feature>
<sequence>MEEKLEENSDDTHHLQLSVTPIRFEAVNQLTNVFFDDSNKDVFAVRSGGIMGVVVKNANEDISPLNFIMEDHGTVLSIKFSLDHKILAVQRSNNSVEFMNFIDNTLETEYSQCCKKNSNILGFVWSHLNEVAFITDHGIELYMVIPEKRTLKHLKTTSSTVQWFVWCSANKIALLASAHGSQLLPVYIKQGTINKFSKLETEPGRMALERDVTLATLYGVPAVLILRHQSGPGTAEVHIHTLSGLGQAPVKSHVLRLGLSGRFAINVVDDVVLVHHQASRSSLIFDTALTGESDGTVRYHTPIAPAKSFRPVKLVLPGLTEQQTHICELYSPNWVVFQPNIVIDAKLGCLWHISLCLTELCNQICDFGVCTQVALNRTNGKNVLLDLLLKTSKQEKLPLDKFQVSFNHINNVYRSWMESELQSNTASPPNIPIPPKSQITPRVLIDQNDIYNEMLQKLDPEKDLRKTEWLLTSYLTSLSEYNIPVQHILSELLVTTLARQKKITALQQLLQYGVISDSKQMACLLLSLGNMHPAATQMALDMLTRINALEEIQEILLSEGQVLAALKIADCNANPRKFLSIAEKYSDKTLFHSVLIHFKNNPQFASAFQKDERLVNFVQQYNTLFDEK</sequence>
<dbReference type="PANTHER" id="PTHR12897">
    <property type="entry name" value="COLON CANCER-ASSOCIATED PROTEIN MIC1"/>
    <property type="match status" value="1"/>
</dbReference>
<evidence type="ECO:0000313" key="4">
    <source>
        <dbReference type="Proteomes" id="UP001153737"/>
    </source>
</evidence>
<accession>A0A9N9X575</accession>
<evidence type="ECO:0000259" key="2">
    <source>
        <dbReference type="Pfam" id="PF21029"/>
    </source>
</evidence>
<gene>
    <name evidence="3" type="ORF">PHAECO_LOCUS12067</name>
</gene>
<dbReference type="AlphaFoldDB" id="A0A9N9X575"/>
<reference evidence="3" key="1">
    <citation type="submission" date="2022-01" db="EMBL/GenBank/DDBJ databases">
        <authorList>
            <person name="King R."/>
        </authorList>
    </citation>
    <scope>NUCLEOTIDE SEQUENCE</scope>
</reference>
<dbReference type="InterPro" id="IPR009755">
    <property type="entry name" value="RMC1_C"/>
</dbReference>
<proteinExistence type="predicted"/>
<dbReference type="GO" id="GO:0005765">
    <property type="term" value="C:lysosomal membrane"/>
    <property type="evidence" value="ECO:0007669"/>
    <property type="project" value="TreeGrafter"/>
</dbReference>
<dbReference type="InterPro" id="IPR049040">
    <property type="entry name" value="RMC1_N"/>
</dbReference>
<dbReference type="GO" id="GO:0031902">
    <property type="term" value="C:late endosome membrane"/>
    <property type="evidence" value="ECO:0007669"/>
    <property type="project" value="TreeGrafter"/>
</dbReference>
<dbReference type="InterPro" id="IPR040371">
    <property type="entry name" value="RMC1"/>
</dbReference>